<evidence type="ECO:0000313" key="2">
    <source>
        <dbReference type="EMBL" id="SFS04732.1"/>
    </source>
</evidence>
<protein>
    <submittedName>
        <fullName evidence="2">Uncharacterized protein</fullName>
    </submittedName>
</protein>
<dbReference type="Proteomes" id="UP000198926">
    <property type="component" value="Unassembled WGS sequence"/>
</dbReference>
<proteinExistence type="predicted"/>
<reference evidence="2 3" key="1">
    <citation type="submission" date="2016-10" db="EMBL/GenBank/DDBJ databases">
        <authorList>
            <person name="de Groot N.N."/>
        </authorList>
    </citation>
    <scope>NUCLEOTIDE SEQUENCE [LARGE SCALE GENOMIC DNA]</scope>
    <source>
        <strain evidence="2 3">DSM 29433</strain>
    </source>
</reference>
<feature type="compositionally biased region" description="Polar residues" evidence="1">
    <location>
        <begin position="1"/>
        <end position="11"/>
    </location>
</feature>
<dbReference type="AlphaFoldDB" id="A0A1I6LNA8"/>
<feature type="region of interest" description="Disordered" evidence="1">
    <location>
        <begin position="1"/>
        <end position="46"/>
    </location>
</feature>
<sequence>MDTSLNLNQPTMAVASVPSPTQERANTTKVSRIERADGGSATPPDRPFVAQVVNARLDGAVFPENPSKIAPPERTLRPYDVPMLPFDRDQEDQMTAGSGPASQEVTSMV</sequence>
<accession>A0A1I6LNA8</accession>
<dbReference type="EMBL" id="FOZM01000001">
    <property type="protein sequence ID" value="SFS04732.1"/>
    <property type="molecule type" value="Genomic_DNA"/>
</dbReference>
<gene>
    <name evidence="2" type="ORF">SAMN05444714_0706</name>
</gene>
<feature type="region of interest" description="Disordered" evidence="1">
    <location>
        <begin position="63"/>
        <end position="109"/>
    </location>
</feature>
<organism evidence="2 3">
    <name type="scientific">Yoonia litorea</name>
    <dbReference type="NCBI Taxonomy" id="1123755"/>
    <lineage>
        <taxon>Bacteria</taxon>
        <taxon>Pseudomonadati</taxon>
        <taxon>Pseudomonadota</taxon>
        <taxon>Alphaproteobacteria</taxon>
        <taxon>Rhodobacterales</taxon>
        <taxon>Paracoccaceae</taxon>
        <taxon>Yoonia</taxon>
    </lineage>
</organism>
<dbReference type="STRING" id="1123755.SAMN05444714_0706"/>
<dbReference type="OrthoDB" id="7865368at2"/>
<evidence type="ECO:0000256" key="1">
    <source>
        <dbReference type="SAM" id="MobiDB-lite"/>
    </source>
</evidence>
<evidence type="ECO:0000313" key="3">
    <source>
        <dbReference type="Proteomes" id="UP000198926"/>
    </source>
</evidence>
<feature type="compositionally biased region" description="Polar residues" evidence="1">
    <location>
        <begin position="93"/>
        <end position="109"/>
    </location>
</feature>
<name>A0A1I6LNA8_9RHOB</name>
<keyword evidence="3" id="KW-1185">Reference proteome</keyword>
<dbReference type="RefSeq" id="WP_090204012.1">
    <property type="nucleotide sequence ID" value="NZ_FOZM01000001.1"/>
</dbReference>
<feature type="compositionally biased region" description="Polar residues" evidence="1">
    <location>
        <begin position="18"/>
        <end position="30"/>
    </location>
</feature>